<protein>
    <submittedName>
        <fullName evidence="1">Uncharacterized protein</fullName>
    </submittedName>
</protein>
<proteinExistence type="predicted"/>
<dbReference type="EMBL" id="CABIJS010000199">
    <property type="protein sequence ID" value="VUZ45953.1"/>
    <property type="molecule type" value="Genomic_DNA"/>
</dbReference>
<dbReference type="AlphaFoldDB" id="A0A564YH82"/>
<name>A0A564YH82_HYMDI</name>
<dbReference type="Proteomes" id="UP000321570">
    <property type="component" value="Unassembled WGS sequence"/>
</dbReference>
<evidence type="ECO:0000313" key="1">
    <source>
        <dbReference type="EMBL" id="VUZ45953.1"/>
    </source>
</evidence>
<keyword evidence="2" id="KW-1185">Reference proteome</keyword>
<evidence type="ECO:0000313" key="2">
    <source>
        <dbReference type="Proteomes" id="UP000321570"/>
    </source>
</evidence>
<accession>A0A564YH82</accession>
<reference evidence="1 2" key="1">
    <citation type="submission" date="2019-07" db="EMBL/GenBank/DDBJ databases">
        <authorList>
            <person name="Jastrzebski P J."/>
            <person name="Paukszto L."/>
            <person name="Jastrzebski P J."/>
        </authorList>
    </citation>
    <scope>NUCLEOTIDE SEQUENCE [LARGE SCALE GENOMIC DNA]</scope>
    <source>
        <strain evidence="1 2">WMS-il1</strain>
    </source>
</reference>
<sequence>MTTVSIGIRATQHMVSRMGEIVISNQNSSSILPYDYGNSSLIAGVSEFQISPLLVPSRSLGSISCPLHYRDYIKLRGSRESLRHLKCHNMDIINFK</sequence>
<gene>
    <name evidence="1" type="ORF">WMSIL1_LOCUS5907</name>
</gene>
<organism evidence="1 2">
    <name type="scientific">Hymenolepis diminuta</name>
    <name type="common">Rat tapeworm</name>
    <dbReference type="NCBI Taxonomy" id="6216"/>
    <lineage>
        <taxon>Eukaryota</taxon>
        <taxon>Metazoa</taxon>
        <taxon>Spiralia</taxon>
        <taxon>Lophotrochozoa</taxon>
        <taxon>Platyhelminthes</taxon>
        <taxon>Cestoda</taxon>
        <taxon>Eucestoda</taxon>
        <taxon>Cyclophyllidea</taxon>
        <taxon>Hymenolepididae</taxon>
        <taxon>Hymenolepis</taxon>
    </lineage>
</organism>